<dbReference type="InterPro" id="IPR016158">
    <property type="entry name" value="Cullin_homology"/>
</dbReference>
<dbReference type="GO" id="GO:0031625">
    <property type="term" value="F:ubiquitin protein ligase binding"/>
    <property type="evidence" value="ECO:0007669"/>
    <property type="project" value="InterPro"/>
</dbReference>
<dbReference type="InterPro" id="IPR001373">
    <property type="entry name" value="Cullin_N"/>
</dbReference>
<dbReference type="FunFam" id="1.20.1310.10:FF:000001">
    <property type="entry name" value="Cullin 3"/>
    <property type="match status" value="1"/>
</dbReference>
<sequence length="739" mass="84218">MAGRGHGLGRGLGLKIEPFKHPITMDPNYADKTWKILEDAIHEIHNQNASGLSFEELYRNAYNMVLHKYGDRLYNGVAAALTRQLQAVAARVEAAQGESFLKELKARWDDHIKSTQMIRDILMYMDRTYVTQQHKTPVFQLGLDLWRDHVVHHPVIQQRMLSTLSDLIAKERAGEVIERSLIRATTQMLVDLGPSVYEADFERPFLAAAADFYAKEAQAFIASCDCPQYLRKAERRLSEEVDRVKLYLDASTEAKITAVVENELVREQMRALVEMEGSGLVAMLRGDRFDDLARMYALLRRVADGGLALMRQVMGDHVKETGRQLVNDPERQKDPISWVSRLLEERDKYEAVVARGLNDDKTFRNALNQAFEAFVNLSPRAPEYISLFIDDRLRKGLKGASDADVEAVLDKTMALFRYLQEKDVFEKYYKQHLAKRLLSGRTVSDDAERGMLVKLKTECGYQFTSKLESMFTDIRTSRDTLADFRSRLATKGTDLGLDLTVQVLTTGSWPTQGAAKCALPAEMERCCEEFRDYYLNAHSGRRLTWQLNMGTADLRAQFGSRRHELTVSTYQAVILLLFNEADSLSYKEISAATEIPTSDLKRSLQSLACAKGKNVLTKTPMSKEVDEGDAFAFNDKFSAKLFKIKIGTVSASKEGEAEKNETRHKVEEDRKPQIEAAIVRIMKSRKTLDHNAIITEVTRQLQPRFVPNPAVIKKRIESLIEREFLERDPNDRKTYRYLA</sequence>
<dbReference type="SUPFAM" id="SSF46785">
    <property type="entry name" value="Winged helix' DNA-binding domain"/>
    <property type="match status" value="1"/>
</dbReference>
<name>A0A2V0P3I9_9CHLO</name>
<evidence type="ECO:0000256" key="2">
    <source>
        <dbReference type="ARBA" id="ARBA00022499"/>
    </source>
</evidence>
<dbReference type="Pfam" id="PF10557">
    <property type="entry name" value="Cullin_Nedd8"/>
    <property type="match status" value="1"/>
</dbReference>
<keyword evidence="2" id="KW-1017">Isopeptide bond</keyword>
<dbReference type="GO" id="GO:0006511">
    <property type="term" value="P:ubiquitin-dependent protein catabolic process"/>
    <property type="evidence" value="ECO:0007669"/>
    <property type="project" value="InterPro"/>
</dbReference>
<dbReference type="InterPro" id="IPR059120">
    <property type="entry name" value="Cullin-like_AB"/>
</dbReference>
<dbReference type="Gene3D" id="1.10.10.10">
    <property type="entry name" value="Winged helix-like DNA-binding domain superfamily/Winged helix DNA-binding domain"/>
    <property type="match status" value="1"/>
</dbReference>
<comment type="caution">
    <text evidence="7">The sequence shown here is derived from an EMBL/GenBank/DDBJ whole genome shotgun (WGS) entry which is preliminary data.</text>
</comment>
<dbReference type="AlphaFoldDB" id="A0A2V0P3I9"/>
<dbReference type="InterPro" id="IPR016159">
    <property type="entry name" value="Cullin_repeat-like_dom_sf"/>
</dbReference>
<dbReference type="Proteomes" id="UP000247498">
    <property type="component" value="Unassembled WGS sequence"/>
</dbReference>
<dbReference type="InterPro" id="IPR036390">
    <property type="entry name" value="WH_DNA-bd_sf"/>
</dbReference>
<dbReference type="FunFam" id="1.20.1310.10:FF:000002">
    <property type="entry name" value="cullin-3 isoform X1"/>
    <property type="match status" value="1"/>
</dbReference>
<dbReference type="InterPro" id="IPR036388">
    <property type="entry name" value="WH-like_DNA-bd_sf"/>
</dbReference>
<evidence type="ECO:0000313" key="8">
    <source>
        <dbReference type="Proteomes" id="UP000247498"/>
    </source>
</evidence>
<keyword evidence="3" id="KW-0832">Ubl conjugation</keyword>
<dbReference type="SMART" id="SM00884">
    <property type="entry name" value="Cullin_Nedd8"/>
    <property type="match status" value="1"/>
</dbReference>
<dbReference type="PANTHER" id="PTHR11932">
    <property type="entry name" value="CULLIN"/>
    <property type="match status" value="1"/>
</dbReference>
<dbReference type="FunCoup" id="A0A2V0P3I9">
    <property type="interactions" value="2164"/>
</dbReference>
<gene>
    <name evidence="7" type="ORF">Rsub_03949</name>
</gene>
<dbReference type="Gene3D" id="1.20.1310.10">
    <property type="entry name" value="Cullin Repeats"/>
    <property type="match status" value="4"/>
</dbReference>
<dbReference type="Gene3D" id="3.30.230.130">
    <property type="entry name" value="Cullin, Chain C, Domain 2"/>
    <property type="match status" value="1"/>
</dbReference>
<dbReference type="Pfam" id="PF26557">
    <property type="entry name" value="Cullin_AB"/>
    <property type="match status" value="1"/>
</dbReference>
<reference evidence="7 8" key="1">
    <citation type="journal article" date="2018" name="Sci. Rep.">
        <title>Raphidocelis subcapitata (=Pseudokirchneriella subcapitata) provides an insight into genome evolution and environmental adaptations in the Sphaeropleales.</title>
        <authorList>
            <person name="Suzuki S."/>
            <person name="Yamaguchi H."/>
            <person name="Nakajima N."/>
            <person name="Kawachi M."/>
        </authorList>
    </citation>
    <scope>NUCLEOTIDE SEQUENCE [LARGE SCALE GENOMIC DNA]</scope>
    <source>
        <strain evidence="7 8">NIES-35</strain>
    </source>
</reference>
<dbReference type="InterPro" id="IPR019559">
    <property type="entry name" value="Cullin_neddylation_domain"/>
</dbReference>
<dbReference type="Pfam" id="PF00888">
    <property type="entry name" value="Cullin"/>
    <property type="match status" value="1"/>
</dbReference>
<dbReference type="STRING" id="307507.A0A2V0P3I9"/>
<dbReference type="EMBL" id="BDRX01000026">
    <property type="protein sequence ID" value="GBF91645.1"/>
    <property type="molecule type" value="Genomic_DNA"/>
</dbReference>
<dbReference type="FunFam" id="1.10.10.10:FF:000183">
    <property type="entry name" value="Cullin 3"/>
    <property type="match status" value="1"/>
</dbReference>
<evidence type="ECO:0000313" key="7">
    <source>
        <dbReference type="EMBL" id="GBF91645.1"/>
    </source>
</evidence>
<accession>A0A2V0P3I9</accession>
<feature type="domain" description="Cullin family profile" evidence="6">
    <location>
        <begin position="380"/>
        <end position="608"/>
    </location>
</feature>
<evidence type="ECO:0000256" key="3">
    <source>
        <dbReference type="ARBA" id="ARBA00022843"/>
    </source>
</evidence>
<dbReference type="InterPro" id="IPR036317">
    <property type="entry name" value="Cullin_homology_sf"/>
</dbReference>
<evidence type="ECO:0000256" key="5">
    <source>
        <dbReference type="RuleBase" id="RU003829"/>
    </source>
</evidence>
<evidence type="ECO:0000256" key="4">
    <source>
        <dbReference type="PROSITE-ProRule" id="PRU00330"/>
    </source>
</evidence>
<dbReference type="PROSITE" id="PS50069">
    <property type="entry name" value="CULLIN_2"/>
    <property type="match status" value="1"/>
</dbReference>
<dbReference type="SUPFAM" id="SSF75632">
    <property type="entry name" value="Cullin homology domain"/>
    <property type="match status" value="1"/>
</dbReference>
<protein>
    <recommendedName>
        <fullName evidence="6">Cullin family profile domain-containing protein</fullName>
    </recommendedName>
</protein>
<comment type="similarity">
    <text evidence="1 4 5">Belongs to the cullin family.</text>
</comment>
<dbReference type="FunFam" id="1.20.1310.10:FF:000006">
    <property type="entry name" value="Cullin 3"/>
    <property type="match status" value="1"/>
</dbReference>
<proteinExistence type="inferred from homology"/>
<evidence type="ECO:0000259" key="6">
    <source>
        <dbReference type="PROSITE" id="PS50069"/>
    </source>
</evidence>
<dbReference type="InterPro" id="IPR045093">
    <property type="entry name" value="Cullin"/>
</dbReference>
<evidence type="ECO:0000256" key="1">
    <source>
        <dbReference type="ARBA" id="ARBA00006019"/>
    </source>
</evidence>
<dbReference type="SUPFAM" id="SSF74788">
    <property type="entry name" value="Cullin repeat-like"/>
    <property type="match status" value="1"/>
</dbReference>
<dbReference type="SMART" id="SM00182">
    <property type="entry name" value="CULLIN"/>
    <property type="match status" value="1"/>
</dbReference>
<dbReference type="InParanoid" id="A0A2V0P3I9"/>
<organism evidence="7 8">
    <name type="scientific">Raphidocelis subcapitata</name>
    <dbReference type="NCBI Taxonomy" id="307507"/>
    <lineage>
        <taxon>Eukaryota</taxon>
        <taxon>Viridiplantae</taxon>
        <taxon>Chlorophyta</taxon>
        <taxon>core chlorophytes</taxon>
        <taxon>Chlorophyceae</taxon>
        <taxon>CS clade</taxon>
        <taxon>Sphaeropleales</taxon>
        <taxon>Selenastraceae</taxon>
        <taxon>Raphidocelis</taxon>
    </lineage>
</organism>
<dbReference type="OrthoDB" id="27073at2759"/>
<keyword evidence="8" id="KW-1185">Reference proteome</keyword>